<dbReference type="InterPro" id="IPR001173">
    <property type="entry name" value="Glyco_trans_2-like"/>
</dbReference>
<dbReference type="InterPro" id="IPR050256">
    <property type="entry name" value="Glycosyltransferase_2"/>
</dbReference>
<proteinExistence type="predicted"/>
<reference evidence="2 3" key="1">
    <citation type="submission" date="2024-03" db="EMBL/GenBank/DDBJ databases">
        <title>Novel species of the genus Variovorax.</title>
        <authorList>
            <person name="Liu Q."/>
            <person name="Xin Y.-H."/>
        </authorList>
    </citation>
    <scope>NUCLEOTIDE SEQUENCE [LARGE SCALE GENOMIC DNA]</scope>
    <source>
        <strain evidence="2 3">KACC 18501</strain>
    </source>
</reference>
<dbReference type="Gene3D" id="3.90.550.10">
    <property type="entry name" value="Spore Coat Polysaccharide Biosynthesis Protein SpsA, Chain A"/>
    <property type="match status" value="1"/>
</dbReference>
<evidence type="ECO:0000259" key="1">
    <source>
        <dbReference type="Pfam" id="PF00535"/>
    </source>
</evidence>
<keyword evidence="2" id="KW-0808">Transferase</keyword>
<dbReference type="Proteomes" id="UP001363010">
    <property type="component" value="Unassembled WGS sequence"/>
</dbReference>
<feature type="domain" description="Glycosyltransferase 2-like" evidence="1">
    <location>
        <begin position="245"/>
        <end position="393"/>
    </location>
</feature>
<dbReference type="Pfam" id="PF13489">
    <property type="entry name" value="Methyltransf_23"/>
    <property type="match status" value="1"/>
</dbReference>
<dbReference type="EMBL" id="JBBKZV010000034">
    <property type="protein sequence ID" value="MEJ8826439.1"/>
    <property type="molecule type" value="Genomic_DNA"/>
</dbReference>
<dbReference type="GO" id="GO:0008168">
    <property type="term" value="F:methyltransferase activity"/>
    <property type="evidence" value="ECO:0007669"/>
    <property type="project" value="UniProtKB-KW"/>
</dbReference>
<dbReference type="SUPFAM" id="SSF53335">
    <property type="entry name" value="S-adenosyl-L-methionine-dependent methyltransferases"/>
    <property type="match status" value="1"/>
</dbReference>
<accession>A0ABU8W8S8</accession>
<dbReference type="GO" id="GO:0032259">
    <property type="term" value="P:methylation"/>
    <property type="evidence" value="ECO:0007669"/>
    <property type="project" value="UniProtKB-KW"/>
</dbReference>
<keyword evidence="2" id="KW-0489">Methyltransferase</keyword>
<sequence>MKIETFQSEASNYRTTRSTFWDGVATTQASSWGGYYRKILQKVVRHIIPEGASVLEVGCGQGDLLAALKPAHGVGIDFSSKVIEQAKSRHPELEFSVADAHSLNLGDKTFDYIVACDLVNDLWDVQLVLQQLNSYCNSSTRLVFSFRSQLWKGPLQLARKLGLATPNLNQNWLTRHDMKNLVEISGFQVLRGFEELILPLPLPLVSNIANRFLAKLFPFRALAMVNFIVARPLNKLVSAKPPTVSVVVAARNESGHIDELVERIPEMGGGTEIIFVEGNSTDDTYDAIERAIRKNPQRNCKLLKQSGKGKGDAVRAGFDVATGDILMILDADITVPPEDLPRFYVLMANGDAEFVNGVRLVYPMEDDAMRFANLIGNKFFAAAFSWLLGQPIRDTLCGTKVLCRTDYLRVVANRSYFGDFDPFGDFDLLFGAARLNLKIMEVPVRYRARRYGETNIQRWKHGLLLLRMVVFAARRIKFIL</sequence>
<evidence type="ECO:0000313" key="2">
    <source>
        <dbReference type="EMBL" id="MEJ8826439.1"/>
    </source>
</evidence>
<protein>
    <submittedName>
        <fullName evidence="2">Bifunctional class I SAM-dependent methyltransferase/glycosyltransferase family 2 protein</fullName>
    </submittedName>
</protein>
<dbReference type="RefSeq" id="WP_340367473.1">
    <property type="nucleotide sequence ID" value="NZ_JBBKZV010000034.1"/>
</dbReference>
<dbReference type="InterPro" id="IPR029063">
    <property type="entry name" value="SAM-dependent_MTases_sf"/>
</dbReference>
<comment type="caution">
    <text evidence="2">The sequence shown here is derived from an EMBL/GenBank/DDBJ whole genome shotgun (WGS) entry which is preliminary data.</text>
</comment>
<organism evidence="2 3">
    <name type="scientific">Variovorax humicola</name>
    <dbReference type="NCBI Taxonomy" id="1769758"/>
    <lineage>
        <taxon>Bacteria</taxon>
        <taxon>Pseudomonadati</taxon>
        <taxon>Pseudomonadota</taxon>
        <taxon>Betaproteobacteria</taxon>
        <taxon>Burkholderiales</taxon>
        <taxon>Comamonadaceae</taxon>
        <taxon>Variovorax</taxon>
    </lineage>
</organism>
<dbReference type="Gene3D" id="3.40.50.150">
    <property type="entry name" value="Vaccinia Virus protein VP39"/>
    <property type="match status" value="1"/>
</dbReference>
<evidence type="ECO:0000313" key="3">
    <source>
        <dbReference type="Proteomes" id="UP001363010"/>
    </source>
</evidence>
<name>A0ABU8W8S8_9BURK</name>
<gene>
    <name evidence="2" type="ORF">WKW80_31195</name>
</gene>
<dbReference type="InterPro" id="IPR029044">
    <property type="entry name" value="Nucleotide-diphossugar_trans"/>
</dbReference>
<dbReference type="CDD" id="cd02440">
    <property type="entry name" value="AdoMet_MTases"/>
    <property type="match status" value="1"/>
</dbReference>
<dbReference type="PANTHER" id="PTHR48090">
    <property type="entry name" value="UNDECAPRENYL-PHOSPHATE 4-DEOXY-4-FORMAMIDO-L-ARABINOSE TRANSFERASE-RELATED"/>
    <property type="match status" value="1"/>
</dbReference>
<dbReference type="PANTHER" id="PTHR48090:SF7">
    <property type="entry name" value="RFBJ PROTEIN"/>
    <property type="match status" value="1"/>
</dbReference>
<dbReference type="Pfam" id="PF00535">
    <property type="entry name" value="Glycos_transf_2"/>
    <property type="match status" value="1"/>
</dbReference>
<dbReference type="CDD" id="cd04179">
    <property type="entry name" value="DPM_DPG-synthase_like"/>
    <property type="match status" value="1"/>
</dbReference>
<keyword evidence="3" id="KW-1185">Reference proteome</keyword>
<dbReference type="SUPFAM" id="SSF53448">
    <property type="entry name" value="Nucleotide-diphospho-sugar transferases"/>
    <property type="match status" value="1"/>
</dbReference>